<reference evidence="2 3" key="1">
    <citation type="submission" date="2018-04" db="EMBL/GenBank/DDBJ databases">
        <title>Genomic Encyclopedia of Type Strains, Phase IV (KMG-IV): sequencing the most valuable type-strain genomes for metagenomic binning, comparative biology and taxonomic classification.</title>
        <authorList>
            <person name="Goeker M."/>
        </authorList>
    </citation>
    <scope>NUCLEOTIDE SEQUENCE [LARGE SCALE GENOMIC DNA]</scope>
    <source>
        <strain evidence="2 3">DSM 10065</strain>
    </source>
</reference>
<organism evidence="2 3">
    <name type="scientific">Pusillimonas noertemannii</name>
    <dbReference type="NCBI Taxonomy" id="305977"/>
    <lineage>
        <taxon>Bacteria</taxon>
        <taxon>Pseudomonadati</taxon>
        <taxon>Pseudomonadota</taxon>
        <taxon>Betaproteobacteria</taxon>
        <taxon>Burkholderiales</taxon>
        <taxon>Alcaligenaceae</taxon>
        <taxon>Pusillimonas</taxon>
    </lineage>
</organism>
<feature type="domain" description="KilA-N" evidence="1">
    <location>
        <begin position="3"/>
        <end position="100"/>
    </location>
</feature>
<dbReference type="InterPro" id="IPR018004">
    <property type="entry name" value="KilA/APSES_HTH"/>
</dbReference>
<comment type="caution">
    <text evidence="2">The sequence shown here is derived from an EMBL/GenBank/DDBJ whole genome shotgun (WGS) entry which is preliminary data.</text>
</comment>
<dbReference type="PROSITE" id="PS51301">
    <property type="entry name" value="KILA_N"/>
    <property type="match status" value="1"/>
</dbReference>
<dbReference type="Proteomes" id="UP000246145">
    <property type="component" value="Unassembled WGS sequence"/>
</dbReference>
<sequence length="217" mass="24864">MSDIITMDYEGMQVDFTTDAWFNATAVASRFGKLPNEWLRLPEATEYLKALERKYGKIPHFKTRRGRGGGTWMHPRLGVAFARWLDVDFAIWCDEQIDRLLRGEGMDWRRLRHEAASSFKVMTDAILYTRNEAGKNVAPYHFSNEARLVNWALSGQFVGLDRDAMAKADLDLLGKLEVRNTVLIAQGLDYETRKRKLHAFAAAWRCAHPDTKALEVA</sequence>
<dbReference type="RefSeq" id="WP_116517720.1">
    <property type="nucleotide sequence ID" value="NZ_JACCEX010000001.1"/>
</dbReference>
<evidence type="ECO:0000259" key="1">
    <source>
        <dbReference type="PROSITE" id="PS51301"/>
    </source>
</evidence>
<dbReference type="AlphaFoldDB" id="A0A2U1CS15"/>
<dbReference type="InterPro" id="IPR017880">
    <property type="entry name" value="KilA_N"/>
</dbReference>
<dbReference type="InterPro" id="IPR036887">
    <property type="entry name" value="HTH_APSES_sf"/>
</dbReference>
<evidence type="ECO:0000313" key="2">
    <source>
        <dbReference type="EMBL" id="PVY68659.1"/>
    </source>
</evidence>
<dbReference type="EMBL" id="QEKO01000001">
    <property type="protein sequence ID" value="PVY68659.1"/>
    <property type="molecule type" value="Genomic_DNA"/>
</dbReference>
<proteinExistence type="predicted"/>
<keyword evidence="3" id="KW-1185">Reference proteome</keyword>
<accession>A0A2U1CS15</accession>
<dbReference type="SUPFAM" id="SSF54616">
    <property type="entry name" value="DNA-binding domain of Mlu1-box binding protein MBP1"/>
    <property type="match status" value="1"/>
</dbReference>
<dbReference type="Pfam" id="PF04383">
    <property type="entry name" value="KilA-N"/>
    <property type="match status" value="1"/>
</dbReference>
<dbReference type="SMART" id="SM01252">
    <property type="entry name" value="KilA-N"/>
    <property type="match status" value="1"/>
</dbReference>
<evidence type="ECO:0000313" key="3">
    <source>
        <dbReference type="Proteomes" id="UP000246145"/>
    </source>
</evidence>
<name>A0A2U1CS15_9BURK</name>
<dbReference type="GO" id="GO:0003677">
    <property type="term" value="F:DNA binding"/>
    <property type="evidence" value="ECO:0007669"/>
    <property type="project" value="InterPro"/>
</dbReference>
<protein>
    <submittedName>
        <fullName evidence="2">KilA domain-containing protein</fullName>
    </submittedName>
</protein>
<dbReference type="OrthoDB" id="4762429at2"/>
<gene>
    <name evidence="2" type="ORF">C7440_1070</name>
</gene>